<reference evidence="9 10" key="2">
    <citation type="submission" date="2017-10" db="EMBL/GenBank/DDBJ databases">
        <title>Extensive intraspecific genome diversity in a model arbuscular mycorrhizal fungus.</title>
        <authorList>
            <person name="Chen E.C.H."/>
            <person name="Morin E."/>
            <person name="Baudet D."/>
            <person name="Noel J."/>
            <person name="Ndikumana S."/>
            <person name="Charron P."/>
            <person name="St-Onge C."/>
            <person name="Giorgi J."/>
            <person name="Grigoriev I.V."/>
            <person name="Roux C."/>
            <person name="Martin F.M."/>
            <person name="Corradi N."/>
        </authorList>
    </citation>
    <scope>NUCLEOTIDE SEQUENCE [LARGE SCALE GENOMIC DNA]</scope>
    <source>
        <strain evidence="9 10">C2</strain>
    </source>
</reference>
<evidence type="ECO:0000256" key="2">
    <source>
        <dbReference type="ARBA" id="ARBA00022617"/>
    </source>
</evidence>
<dbReference type="VEuPathDB" id="FungiDB:FUN_005873"/>
<reference evidence="9 10" key="1">
    <citation type="submission" date="2016-04" db="EMBL/GenBank/DDBJ databases">
        <title>Genome analyses suggest a sexual origin of heterokaryosis in a supposedly ancient asexual fungus.</title>
        <authorList>
            <person name="Ropars J."/>
            <person name="Sedzielewska K."/>
            <person name="Noel J."/>
            <person name="Charron P."/>
            <person name="Farinelli L."/>
            <person name="Marton T."/>
            <person name="Kruger M."/>
            <person name="Pelin A."/>
            <person name="Brachmann A."/>
            <person name="Corradi N."/>
        </authorList>
    </citation>
    <scope>NUCLEOTIDE SEQUENCE [LARGE SCALE GENOMIC DNA]</scope>
    <source>
        <strain evidence="9 10">C2</strain>
    </source>
</reference>
<comment type="similarity">
    <text evidence="1 8">Belongs to the cytochrome P450 family.</text>
</comment>
<dbReference type="InterPro" id="IPR002401">
    <property type="entry name" value="Cyt_P450_E_grp-I"/>
</dbReference>
<dbReference type="AlphaFoldDB" id="A0A2N1ML08"/>
<accession>A0A2N1ML08</accession>
<keyword evidence="6 8" id="KW-0503">Monooxygenase</keyword>
<name>A0A2N1ML08_9GLOM</name>
<sequence length="483" mass="55624">ITYKIYIWPIYLTPLRKIPGPPSDSLFFRNIKTLMEEEVNVVYINPQPELTKKYGNIVKYYEMFNQPALLITDITIVQDVLINNTYDYVKPINIISDAVAFIGRGLALSEGEDHKRQRKMMNPAFTHSNIKKMLPTITQMSSKLISVIEDKINLGESNIILTPYISQATLDIIGLVRFNYEFNSLKSPNELADAYKTLISPPTILHIIYSRLSYYFPFIRSIPIKINKSFINACAVIERELKNLVKRKYKEAEIGELKDDLLSVLIKLNKTLPIEEKLTNEELKYQIMTFLLARHETTNILTNWALYLLSQHPHVQDLLREELVKAFPDKSNFNLNSLEFLNCVVKETLRLHSPAVMIRRTNIKDKVFGNYLIPKNTIIMISISGLHKSPEIWGPTAAEFDPKRWLDSTLTENVSNLNFLPFSAGARSCIGNKLALVEFKVILSILIRNFVFQITEGSHVKKRNFVSSKPYSHFEFTISRVES</sequence>
<dbReference type="GO" id="GO:0005506">
    <property type="term" value="F:iron ion binding"/>
    <property type="evidence" value="ECO:0007669"/>
    <property type="project" value="InterPro"/>
</dbReference>
<dbReference type="VEuPathDB" id="FungiDB:RhiirFUN_005168"/>
<keyword evidence="5 7" id="KW-0408">Iron</keyword>
<evidence type="ECO:0000256" key="7">
    <source>
        <dbReference type="PIRSR" id="PIRSR602401-1"/>
    </source>
</evidence>
<dbReference type="PRINTS" id="PR00463">
    <property type="entry name" value="EP450I"/>
</dbReference>
<dbReference type="Pfam" id="PF00067">
    <property type="entry name" value="p450"/>
    <property type="match status" value="1"/>
</dbReference>
<dbReference type="InterPro" id="IPR017972">
    <property type="entry name" value="Cyt_P450_CS"/>
</dbReference>
<evidence type="ECO:0000256" key="5">
    <source>
        <dbReference type="ARBA" id="ARBA00023004"/>
    </source>
</evidence>
<keyword evidence="4 8" id="KW-0560">Oxidoreductase</keyword>
<dbReference type="PROSITE" id="PS00086">
    <property type="entry name" value="CYTOCHROME_P450"/>
    <property type="match status" value="1"/>
</dbReference>
<dbReference type="Proteomes" id="UP000233469">
    <property type="component" value="Unassembled WGS sequence"/>
</dbReference>
<dbReference type="EMBL" id="LLXL01001961">
    <property type="protein sequence ID" value="PKK62296.1"/>
    <property type="molecule type" value="Genomic_DNA"/>
</dbReference>
<dbReference type="Gene3D" id="1.10.630.10">
    <property type="entry name" value="Cytochrome P450"/>
    <property type="match status" value="1"/>
</dbReference>
<comment type="caution">
    <text evidence="9">The sequence shown here is derived from an EMBL/GenBank/DDBJ whole genome shotgun (WGS) entry which is preliminary data.</text>
</comment>
<dbReference type="GO" id="GO:0004497">
    <property type="term" value="F:monooxygenase activity"/>
    <property type="evidence" value="ECO:0007669"/>
    <property type="project" value="UniProtKB-KW"/>
</dbReference>
<dbReference type="InterPro" id="IPR036396">
    <property type="entry name" value="Cyt_P450_sf"/>
</dbReference>
<evidence type="ECO:0000256" key="3">
    <source>
        <dbReference type="ARBA" id="ARBA00022723"/>
    </source>
</evidence>
<protein>
    <submittedName>
        <fullName evidence="9">Cytochrome P450</fullName>
    </submittedName>
</protein>
<keyword evidence="3 7" id="KW-0479">Metal-binding</keyword>
<evidence type="ECO:0000313" key="10">
    <source>
        <dbReference type="Proteomes" id="UP000233469"/>
    </source>
</evidence>
<dbReference type="VEuPathDB" id="FungiDB:RhiirA1_449110"/>
<dbReference type="PANTHER" id="PTHR24291:SF50">
    <property type="entry name" value="BIFUNCTIONAL ALBAFLAVENONE MONOOXYGENASE_TERPENE SYNTHASE"/>
    <property type="match status" value="1"/>
</dbReference>
<dbReference type="GO" id="GO:0016705">
    <property type="term" value="F:oxidoreductase activity, acting on paired donors, with incorporation or reduction of molecular oxygen"/>
    <property type="evidence" value="ECO:0007669"/>
    <property type="project" value="InterPro"/>
</dbReference>
<dbReference type="InterPro" id="IPR050196">
    <property type="entry name" value="Cytochrome_P450_Monoox"/>
</dbReference>
<feature type="binding site" description="axial binding residue" evidence="7">
    <location>
        <position position="429"/>
    </location>
    <ligand>
        <name>heme</name>
        <dbReference type="ChEBI" id="CHEBI:30413"/>
    </ligand>
    <ligandPart>
        <name>Fe</name>
        <dbReference type="ChEBI" id="CHEBI:18248"/>
    </ligandPart>
</feature>
<evidence type="ECO:0000256" key="8">
    <source>
        <dbReference type="RuleBase" id="RU000461"/>
    </source>
</evidence>
<comment type="cofactor">
    <cofactor evidence="7">
        <name>heme</name>
        <dbReference type="ChEBI" id="CHEBI:30413"/>
    </cofactor>
</comment>
<keyword evidence="2 7" id="KW-0349">Heme</keyword>
<evidence type="ECO:0000256" key="4">
    <source>
        <dbReference type="ARBA" id="ARBA00023002"/>
    </source>
</evidence>
<dbReference type="InterPro" id="IPR001128">
    <property type="entry name" value="Cyt_P450"/>
</dbReference>
<feature type="non-terminal residue" evidence="9">
    <location>
        <position position="1"/>
    </location>
</feature>
<dbReference type="PRINTS" id="PR00385">
    <property type="entry name" value="P450"/>
</dbReference>
<gene>
    <name evidence="9" type="ORF">RhiirC2_815082</name>
</gene>
<evidence type="ECO:0000256" key="1">
    <source>
        <dbReference type="ARBA" id="ARBA00010617"/>
    </source>
</evidence>
<proteinExistence type="inferred from homology"/>
<dbReference type="GO" id="GO:0020037">
    <property type="term" value="F:heme binding"/>
    <property type="evidence" value="ECO:0007669"/>
    <property type="project" value="InterPro"/>
</dbReference>
<evidence type="ECO:0000313" key="9">
    <source>
        <dbReference type="EMBL" id="PKK62296.1"/>
    </source>
</evidence>
<evidence type="ECO:0000256" key="6">
    <source>
        <dbReference type="ARBA" id="ARBA00023033"/>
    </source>
</evidence>
<dbReference type="PANTHER" id="PTHR24291">
    <property type="entry name" value="CYTOCHROME P450 FAMILY 4"/>
    <property type="match status" value="1"/>
</dbReference>
<organism evidence="9 10">
    <name type="scientific">Rhizophagus irregularis</name>
    <dbReference type="NCBI Taxonomy" id="588596"/>
    <lineage>
        <taxon>Eukaryota</taxon>
        <taxon>Fungi</taxon>
        <taxon>Fungi incertae sedis</taxon>
        <taxon>Mucoromycota</taxon>
        <taxon>Glomeromycotina</taxon>
        <taxon>Glomeromycetes</taxon>
        <taxon>Glomerales</taxon>
        <taxon>Glomeraceae</taxon>
        <taxon>Rhizophagus</taxon>
    </lineage>
</organism>
<dbReference type="SUPFAM" id="SSF48264">
    <property type="entry name" value="Cytochrome P450"/>
    <property type="match status" value="1"/>
</dbReference>